<protein>
    <submittedName>
        <fullName evidence="7">Type II secretion system protein</fullName>
    </submittedName>
</protein>
<proteinExistence type="predicted"/>
<evidence type="ECO:0000313" key="8">
    <source>
        <dbReference type="Proteomes" id="UP000245977"/>
    </source>
</evidence>
<evidence type="ECO:0000256" key="3">
    <source>
        <dbReference type="ARBA" id="ARBA00022692"/>
    </source>
</evidence>
<dbReference type="NCBIfam" id="TIGR02532">
    <property type="entry name" value="IV_pilin_GFxxxE"/>
    <property type="match status" value="1"/>
</dbReference>
<evidence type="ECO:0000256" key="6">
    <source>
        <dbReference type="SAM" id="Phobius"/>
    </source>
</evidence>
<dbReference type="GO" id="GO:0015628">
    <property type="term" value="P:protein secretion by the type II secretion system"/>
    <property type="evidence" value="ECO:0007669"/>
    <property type="project" value="InterPro"/>
</dbReference>
<dbReference type="AlphaFoldDB" id="A0A2S2FEB4"/>
<dbReference type="EMBL" id="CP029397">
    <property type="protein sequence ID" value="AWL29145.1"/>
    <property type="molecule type" value="Genomic_DNA"/>
</dbReference>
<keyword evidence="3 6" id="KW-0812">Transmembrane</keyword>
<evidence type="ECO:0000256" key="2">
    <source>
        <dbReference type="ARBA" id="ARBA00022481"/>
    </source>
</evidence>
<dbReference type="Pfam" id="PF07963">
    <property type="entry name" value="N_methyl"/>
    <property type="match status" value="1"/>
</dbReference>
<dbReference type="SUPFAM" id="SSF54523">
    <property type="entry name" value="Pili subunits"/>
    <property type="match status" value="1"/>
</dbReference>
<gene>
    <name evidence="7" type="ORF">DJ533_11505</name>
</gene>
<dbReference type="KEGG" id="adv:DJ533_11505"/>
<dbReference type="Proteomes" id="UP000245977">
    <property type="component" value="Chromosome"/>
</dbReference>
<evidence type="ECO:0000256" key="1">
    <source>
        <dbReference type="ARBA" id="ARBA00004167"/>
    </source>
</evidence>
<organism evidence="7 8">
    <name type="scientific">Acinetobacter defluvii</name>
    <dbReference type="NCBI Taxonomy" id="1871111"/>
    <lineage>
        <taxon>Bacteria</taxon>
        <taxon>Pseudomonadati</taxon>
        <taxon>Pseudomonadota</taxon>
        <taxon>Gammaproteobacteria</taxon>
        <taxon>Moraxellales</taxon>
        <taxon>Moraxellaceae</taxon>
        <taxon>Acinetobacter</taxon>
    </lineage>
</organism>
<feature type="transmembrane region" description="Helical" evidence="6">
    <location>
        <begin position="12"/>
        <end position="34"/>
    </location>
</feature>
<dbReference type="InterPro" id="IPR012902">
    <property type="entry name" value="N_methyl_site"/>
</dbReference>
<sequence>MNTPSSVTLQKGFTLIELMVVIVIISIMASLIVLNIDGVDHRKALQAREFLLLDLKKINRDANDQAHVYALDILPATDVAPFRYKLVQYQPYTESADKSLRVIEQKPWKDVPNFDFRSLPERISFTVQSQEHRYQNANNADLLGNNAPKMIWFGNGEAKPVKIQMYYDQKPIGDLIDLDYLGKVTDEE</sequence>
<dbReference type="PRINTS" id="PR00885">
    <property type="entry name" value="BCTERIALGSPH"/>
</dbReference>
<accession>A0A2S2FEB4</accession>
<dbReference type="STRING" id="1871111.GCA_001704615_01515"/>
<evidence type="ECO:0000256" key="5">
    <source>
        <dbReference type="ARBA" id="ARBA00023136"/>
    </source>
</evidence>
<reference evidence="7" key="1">
    <citation type="submission" date="2019-08" db="EMBL/GenBank/DDBJ databases">
        <title>The complete genome of Acinetobacter defluvii strain WCHAD010030.</title>
        <authorList>
            <person name="Hu Y."/>
            <person name="Qin J."/>
            <person name="Feng Y."/>
            <person name="Zong Z."/>
        </authorList>
    </citation>
    <scope>NUCLEOTIDE SEQUENCE</scope>
    <source>
        <strain evidence="7">WCHA30</strain>
    </source>
</reference>
<keyword evidence="8" id="KW-1185">Reference proteome</keyword>
<keyword evidence="2" id="KW-0488">Methylation</keyword>
<keyword evidence="5 6" id="KW-0472">Membrane</keyword>
<dbReference type="GO" id="GO:0016020">
    <property type="term" value="C:membrane"/>
    <property type="evidence" value="ECO:0007669"/>
    <property type="project" value="UniProtKB-SubCell"/>
</dbReference>
<dbReference type="RefSeq" id="WP_065992942.1">
    <property type="nucleotide sequence ID" value="NZ_CP029397.2"/>
</dbReference>
<dbReference type="OrthoDB" id="6656660at2"/>
<keyword evidence="4 6" id="KW-1133">Transmembrane helix</keyword>
<name>A0A2S2FEB4_9GAMM</name>
<comment type="subcellular location">
    <subcellularLocation>
        <location evidence="1">Membrane</location>
        <topology evidence="1">Single-pass membrane protein</topology>
    </subcellularLocation>
</comment>
<dbReference type="InterPro" id="IPR045584">
    <property type="entry name" value="Pilin-like"/>
</dbReference>
<dbReference type="Gene3D" id="3.30.700.10">
    <property type="entry name" value="Glycoprotein, Type 4 Pilin"/>
    <property type="match status" value="1"/>
</dbReference>
<dbReference type="InterPro" id="IPR002416">
    <property type="entry name" value="T2SS_protein-GspH"/>
</dbReference>
<dbReference type="PROSITE" id="PS00409">
    <property type="entry name" value="PROKAR_NTER_METHYL"/>
    <property type="match status" value="1"/>
</dbReference>
<evidence type="ECO:0000313" key="7">
    <source>
        <dbReference type="EMBL" id="AWL29145.1"/>
    </source>
</evidence>
<dbReference type="GO" id="GO:0015627">
    <property type="term" value="C:type II protein secretion system complex"/>
    <property type="evidence" value="ECO:0007669"/>
    <property type="project" value="InterPro"/>
</dbReference>
<evidence type="ECO:0000256" key="4">
    <source>
        <dbReference type="ARBA" id="ARBA00022989"/>
    </source>
</evidence>